<name>A0ABR3YVJ6_9PEZI</name>
<organism evidence="1 2">
    <name type="scientific">Ceratocystis pirilliformis</name>
    <dbReference type="NCBI Taxonomy" id="259994"/>
    <lineage>
        <taxon>Eukaryota</taxon>
        <taxon>Fungi</taxon>
        <taxon>Dikarya</taxon>
        <taxon>Ascomycota</taxon>
        <taxon>Pezizomycotina</taxon>
        <taxon>Sordariomycetes</taxon>
        <taxon>Hypocreomycetidae</taxon>
        <taxon>Microascales</taxon>
        <taxon>Ceratocystidaceae</taxon>
        <taxon>Ceratocystis</taxon>
    </lineage>
</organism>
<proteinExistence type="predicted"/>
<evidence type="ECO:0000313" key="2">
    <source>
        <dbReference type="Proteomes" id="UP001583280"/>
    </source>
</evidence>
<dbReference type="EMBL" id="JAWDJO010000133">
    <property type="protein sequence ID" value="KAL1892293.1"/>
    <property type="molecule type" value="Genomic_DNA"/>
</dbReference>
<accession>A0ABR3YVJ6</accession>
<sequence>CEDFVGAHPESYTKAYWAINSVKVYKATAEEVPKALPTGLLPVAVSSTHTPMATNTLTA</sequence>
<keyword evidence="2" id="KW-1185">Reference proteome</keyword>
<reference evidence="1 2" key="1">
    <citation type="journal article" date="2024" name="IMA Fungus">
        <title>IMA Genome - F19 : A genome assembly and annotation guide to empower mycologists, including annotated draft genome sequences of Ceratocystis pirilliformis, Diaporthe australafricana, Fusarium ophioides, Paecilomyces lecythidis, and Sporothrix stenoceras.</title>
        <authorList>
            <person name="Aylward J."/>
            <person name="Wilson A.M."/>
            <person name="Visagie C.M."/>
            <person name="Spraker J."/>
            <person name="Barnes I."/>
            <person name="Buitendag C."/>
            <person name="Ceriani C."/>
            <person name="Del Mar Angel L."/>
            <person name="du Plessis D."/>
            <person name="Fuchs T."/>
            <person name="Gasser K."/>
            <person name="Kramer D."/>
            <person name="Li W."/>
            <person name="Munsamy K."/>
            <person name="Piso A."/>
            <person name="Price J.L."/>
            <person name="Sonnekus B."/>
            <person name="Thomas C."/>
            <person name="van der Nest A."/>
            <person name="van Dijk A."/>
            <person name="van Heerden A."/>
            <person name="van Vuuren N."/>
            <person name="Yilmaz N."/>
            <person name="Duong T.A."/>
            <person name="van der Merwe N.A."/>
            <person name="Wingfield M.J."/>
            <person name="Wingfield B.D."/>
        </authorList>
    </citation>
    <scope>NUCLEOTIDE SEQUENCE [LARGE SCALE GENOMIC DNA]</scope>
    <source>
        <strain evidence="1 2">CMW 12675</strain>
    </source>
</reference>
<protein>
    <submittedName>
        <fullName evidence="1">Uncharacterized protein</fullName>
    </submittedName>
</protein>
<dbReference type="Gene3D" id="2.60.120.200">
    <property type="match status" value="1"/>
</dbReference>
<gene>
    <name evidence="1" type="ORF">Cpir12675_004579</name>
</gene>
<dbReference type="Proteomes" id="UP001583280">
    <property type="component" value="Unassembled WGS sequence"/>
</dbReference>
<feature type="non-terminal residue" evidence="1">
    <location>
        <position position="1"/>
    </location>
</feature>
<evidence type="ECO:0000313" key="1">
    <source>
        <dbReference type="EMBL" id="KAL1892293.1"/>
    </source>
</evidence>
<comment type="caution">
    <text evidence="1">The sequence shown here is derived from an EMBL/GenBank/DDBJ whole genome shotgun (WGS) entry which is preliminary data.</text>
</comment>